<feature type="compositionally biased region" description="Low complexity" evidence="1">
    <location>
        <begin position="74"/>
        <end position="91"/>
    </location>
</feature>
<dbReference type="Proteomes" id="UP000765509">
    <property type="component" value="Unassembled WGS sequence"/>
</dbReference>
<gene>
    <name evidence="2" type="ORF">O181_097619</name>
</gene>
<evidence type="ECO:0000313" key="2">
    <source>
        <dbReference type="EMBL" id="MBW0557904.1"/>
    </source>
</evidence>
<name>A0A9Q3J9M3_9BASI</name>
<comment type="caution">
    <text evidence="2">The sequence shown here is derived from an EMBL/GenBank/DDBJ whole genome shotgun (WGS) entry which is preliminary data.</text>
</comment>
<protein>
    <submittedName>
        <fullName evidence="2">Uncharacterized protein</fullName>
    </submittedName>
</protein>
<sequence>MQIEIDKFGLISNLGKKYKTHQEIIRKMAGTFSSSEEDWQPCISPQVSSEMEVSSPCIPCVLIRTSEAFNYPKSTSISTTTSLSGGARRMGSGSGSGLKTQER</sequence>
<evidence type="ECO:0000256" key="1">
    <source>
        <dbReference type="SAM" id="MobiDB-lite"/>
    </source>
</evidence>
<accession>A0A9Q3J9M3</accession>
<proteinExistence type="predicted"/>
<dbReference type="AlphaFoldDB" id="A0A9Q3J9M3"/>
<feature type="region of interest" description="Disordered" evidence="1">
    <location>
        <begin position="73"/>
        <end position="103"/>
    </location>
</feature>
<organism evidence="2 3">
    <name type="scientific">Austropuccinia psidii MF-1</name>
    <dbReference type="NCBI Taxonomy" id="1389203"/>
    <lineage>
        <taxon>Eukaryota</taxon>
        <taxon>Fungi</taxon>
        <taxon>Dikarya</taxon>
        <taxon>Basidiomycota</taxon>
        <taxon>Pucciniomycotina</taxon>
        <taxon>Pucciniomycetes</taxon>
        <taxon>Pucciniales</taxon>
        <taxon>Sphaerophragmiaceae</taxon>
        <taxon>Austropuccinia</taxon>
    </lineage>
</organism>
<reference evidence="2" key="1">
    <citation type="submission" date="2021-03" db="EMBL/GenBank/DDBJ databases">
        <title>Draft genome sequence of rust myrtle Austropuccinia psidii MF-1, a brazilian biotype.</title>
        <authorList>
            <person name="Quecine M.C."/>
            <person name="Pachon D.M.R."/>
            <person name="Bonatelli M.L."/>
            <person name="Correr F.H."/>
            <person name="Franceschini L.M."/>
            <person name="Leite T.F."/>
            <person name="Margarido G.R.A."/>
            <person name="Almeida C.A."/>
            <person name="Ferrarezi J.A."/>
            <person name="Labate C.A."/>
        </authorList>
    </citation>
    <scope>NUCLEOTIDE SEQUENCE</scope>
    <source>
        <strain evidence="2">MF-1</strain>
    </source>
</reference>
<keyword evidence="3" id="KW-1185">Reference proteome</keyword>
<evidence type="ECO:0000313" key="3">
    <source>
        <dbReference type="Proteomes" id="UP000765509"/>
    </source>
</evidence>
<dbReference type="EMBL" id="AVOT02065977">
    <property type="protein sequence ID" value="MBW0557904.1"/>
    <property type="molecule type" value="Genomic_DNA"/>
</dbReference>